<name>A0A2A9M3M8_BESBE</name>
<proteinExistence type="predicted"/>
<sequence>MPPKRAKTGEAAKNQKDGATARSAPEDLNRMLEAEMLTLEVQLQETDDRLMDTLKQENLLKEKIASSCHCRRAFQNPDAGGGGGCRGKHTAIRVLLRSRQCEQYEEDLKAEERRRLDICADLVRRHKALQHECANQIEAMQATLQGQKRDYVDQMALLKQLAAARDKEVAEHDARIKAVKLKMDRVSEEFVRLLTEIQDVMTERLKSPLLDARDETQRFSEVLEASKGQYFKKLGEIIRDREEKHPLGSGWRGAGTKAPKAVRALGVS</sequence>
<dbReference type="GeneID" id="40306239"/>
<dbReference type="AlphaFoldDB" id="A0A2A9M3M8"/>
<organism evidence="2 3">
    <name type="scientific">Besnoitia besnoiti</name>
    <name type="common">Apicomplexan protozoan</name>
    <dbReference type="NCBI Taxonomy" id="94643"/>
    <lineage>
        <taxon>Eukaryota</taxon>
        <taxon>Sar</taxon>
        <taxon>Alveolata</taxon>
        <taxon>Apicomplexa</taxon>
        <taxon>Conoidasida</taxon>
        <taxon>Coccidia</taxon>
        <taxon>Eucoccidiorida</taxon>
        <taxon>Eimeriorina</taxon>
        <taxon>Sarcocystidae</taxon>
        <taxon>Besnoitia</taxon>
    </lineage>
</organism>
<dbReference type="Proteomes" id="UP000224006">
    <property type="component" value="Chromosome IX"/>
</dbReference>
<gene>
    <name evidence="2" type="ORF">BESB_011770</name>
</gene>
<evidence type="ECO:0008006" key="4">
    <source>
        <dbReference type="Google" id="ProtNLM"/>
    </source>
</evidence>
<keyword evidence="3" id="KW-1185">Reference proteome</keyword>
<dbReference type="OrthoDB" id="331587at2759"/>
<comment type="caution">
    <text evidence="2">The sequence shown here is derived from an EMBL/GenBank/DDBJ whole genome shotgun (WGS) entry which is preliminary data.</text>
</comment>
<dbReference type="RefSeq" id="XP_029216574.1">
    <property type="nucleotide sequence ID" value="XM_029359907.1"/>
</dbReference>
<dbReference type="KEGG" id="bbes:BESB_011770"/>
<accession>A0A2A9M3M8</accession>
<reference evidence="2 3" key="1">
    <citation type="submission" date="2017-09" db="EMBL/GenBank/DDBJ databases">
        <title>Genome sequencing of Besnoitia besnoiti strain Bb-Ger1.</title>
        <authorList>
            <person name="Schares G."/>
            <person name="Venepally P."/>
            <person name="Lorenzi H.A."/>
        </authorList>
    </citation>
    <scope>NUCLEOTIDE SEQUENCE [LARGE SCALE GENOMIC DNA]</scope>
    <source>
        <strain evidence="2 3">Bb-Ger1</strain>
    </source>
</reference>
<evidence type="ECO:0000313" key="2">
    <source>
        <dbReference type="EMBL" id="PFH32565.1"/>
    </source>
</evidence>
<feature type="compositionally biased region" description="Basic and acidic residues" evidence="1">
    <location>
        <begin position="7"/>
        <end position="16"/>
    </location>
</feature>
<dbReference type="VEuPathDB" id="ToxoDB:BESB_011770"/>
<protein>
    <recommendedName>
        <fullName evidence="4">Coiled-coil domain-containing protein 153</fullName>
    </recommendedName>
</protein>
<dbReference type="EMBL" id="NWUJ01000010">
    <property type="protein sequence ID" value="PFH32565.1"/>
    <property type="molecule type" value="Genomic_DNA"/>
</dbReference>
<evidence type="ECO:0000256" key="1">
    <source>
        <dbReference type="SAM" id="MobiDB-lite"/>
    </source>
</evidence>
<evidence type="ECO:0000313" key="3">
    <source>
        <dbReference type="Proteomes" id="UP000224006"/>
    </source>
</evidence>
<feature type="region of interest" description="Disordered" evidence="1">
    <location>
        <begin position="1"/>
        <end position="26"/>
    </location>
</feature>